<reference evidence="2 3" key="1">
    <citation type="submission" date="2021-06" db="EMBL/GenBank/DDBJ databases">
        <authorList>
            <person name="Palmer J.M."/>
        </authorList>
    </citation>
    <scope>NUCLEOTIDE SEQUENCE [LARGE SCALE GENOMIC DNA]</scope>
    <source>
        <strain evidence="2 3">AS_MEX2019</strain>
        <tissue evidence="2">Muscle</tissue>
    </source>
</reference>
<dbReference type="EMBL" id="JAHRIP010028887">
    <property type="protein sequence ID" value="MEQ2291222.1"/>
    <property type="molecule type" value="Genomic_DNA"/>
</dbReference>
<proteinExistence type="predicted"/>
<evidence type="ECO:0000313" key="2">
    <source>
        <dbReference type="EMBL" id="MEQ2291222.1"/>
    </source>
</evidence>
<sequence length="183" mass="20748">MQTCSEPGRRRRGITRCSLHVSWQGNHCSDAVAAMGESSSPAERQGKAPRRCFLRREEDQQLYQGAQPGKQAENGAEPPHAPSAPAVVERAEPPDWPADVSLPPPPLLLNPAIPGAFLPTVHEVHVWRKHSVKCGVTEDLRMQTSRQHDLITETYFSRWWQKQTWTGRQDRHSMIRNYRLKTG</sequence>
<keyword evidence="3" id="KW-1185">Reference proteome</keyword>
<gene>
    <name evidence="2" type="ORF">AMECASPLE_011239</name>
</gene>
<comment type="caution">
    <text evidence="2">The sequence shown here is derived from an EMBL/GenBank/DDBJ whole genome shotgun (WGS) entry which is preliminary data.</text>
</comment>
<name>A0ABV0YBM4_9TELE</name>
<feature type="region of interest" description="Disordered" evidence="1">
    <location>
        <begin position="34"/>
        <end position="99"/>
    </location>
</feature>
<organism evidence="2 3">
    <name type="scientific">Ameca splendens</name>
    <dbReference type="NCBI Taxonomy" id="208324"/>
    <lineage>
        <taxon>Eukaryota</taxon>
        <taxon>Metazoa</taxon>
        <taxon>Chordata</taxon>
        <taxon>Craniata</taxon>
        <taxon>Vertebrata</taxon>
        <taxon>Euteleostomi</taxon>
        <taxon>Actinopterygii</taxon>
        <taxon>Neopterygii</taxon>
        <taxon>Teleostei</taxon>
        <taxon>Neoteleostei</taxon>
        <taxon>Acanthomorphata</taxon>
        <taxon>Ovalentaria</taxon>
        <taxon>Atherinomorphae</taxon>
        <taxon>Cyprinodontiformes</taxon>
        <taxon>Goodeidae</taxon>
        <taxon>Ameca</taxon>
    </lineage>
</organism>
<dbReference type="Proteomes" id="UP001469553">
    <property type="component" value="Unassembled WGS sequence"/>
</dbReference>
<evidence type="ECO:0000313" key="3">
    <source>
        <dbReference type="Proteomes" id="UP001469553"/>
    </source>
</evidence>
<protein>
    <submittedName>
        <fullName evidence="2">Uncharacterized protein</fullName>
    </submittedName>
</protein>
<evidence type="ECO:0000256" key="1">
    <source>
        <dbReference type="SAM" id="MobiDB-lite"/>
    </source>
</evidence>
<accession>A0ABV0YBM4</accession>